<evidence type="ECO:0000259" key="3">
    <source>
        <dbReference type="PROSITE" id="PS50137"/>
    </source>
</evidence>
<dbReference type="SUPFAM" id="SSF54768">
    <property type="entry name" value="dsRNA-binding domain-like"/>
    <property type="match status" value="1"/>
</dbReference>
<keyword evidence="1" id="KW-0694">RNA-binding</keyword>
<dbReference type="SMART" id="SM00358">
    <property type="entry name" value="DSRM"/>
    <property type="match status" value="1"/>
</dbReference>
<dbReference type="InterPro" id="IPR032922">
    <property type="entry name" value="SON"/>
</dbReference>
<organism evidence="5 6">
    <name type="scientific">Geodia barretti</name>
    <name type="common">Barrett's horny sponge</name>
    <dbReference type="NCBI Taxonomy" id="519541"/>
    <lineage>
        <taxon>Eukaryota</taxon>
        <taxon>Metazoa</taxon>
        <taxon>Porifera</taxon>
        <taxon>Demospongiae</taxon>
        <taxon>Heteroscleromorpha</taxon>
        <taxon>Tetractinellida</taxon>
        <taxon>Astrophorina</taxon>
        <taxon>Geodiidae</taxon>
        <taxon>Geodia</taxon>
    </lineage>
</organism>
<dbReference type="PROSITE" id="PS50174">
    <property type="entry name" value="G_PATCH"/>
    <property type="match status" value="1"/>
</dbReference>
<dbReference type="Pfam" id="PF01585">
    <property type="entry name" value="G-patch"/>
    <property type="match status" value="1"/>
</dbReference>
<name>A0AA35U2D2_GEOBA</name>
<dbReference type="AlphaFoldDB" id="A0AA35U2D2"/>
<reference evidence="5" key="1">
    <citation type="submission" date="2023-03" db="EMBL/GenBank/DDBJ databases">
        <authorList>
            <person name="Steffen K."/>
            <person name="Cardenas P."/>
        </authorList>
    </citation>
    <scope>NUCLEOTIDE SEQUENCE</scope>
</reference>
<evidence type="ECO:0000313" key="5">
    <source>
        <dbReference type="EMBL" id="CAI8058114.1"/>
    </source>
</evidence>
<dbReference type="Pfam" id="PF14709">
    <property type="entry name" value="DND1_DSRM"/>
    <property type="match status" value="1"/>
</dbReference>
<feature type="domain" description="G-patch" evidence="4">
    <location>
        <begin position="238"/>
        <end position="284"/>
    </location>
</feature>
<feature type="non-terminal residue" evidence="5">
    <location>
        <position position="386"/>
    </location>
</feature>
<dbReference type="InterPro" id="IPR000467">
    <property type="entry name" value="G_patch_dom"/>
</dbReference>
<gene>
    <name evidence="5" type="ORF">GBAR_LOCUS31599</name>
</gene>
<dbReference type="Proteomes" id="UP001174909">
    <property type="component" value="Unassembled WGS sequence"/>
</dbReference>
<dbReference type="Gene3D" id="3.30.160.20">
    <property type="match status" value="1"/>
</dbReference>
<dbReference type="GO" id="GO:0043484">
    <property type="term" value="P:regulation of RNA splicing"/>
    <property type="evidence" value="ECO:0007669"/>
    <property type="project" value="InterPro"/>
</dbReference>
<evidence type="ECO:0000256" key="2">
    <source>
        <dbReference type="SAM" id="MobiDB-lite"/>
    </source>
</evidence>
<keyword evidence="6" id="KW-1185">Reference proteome</keyword>
<proteinExistence type="predicted"/>
<sequence>GSVPHTYTLTRSPDEGEGCVGLVGEAQVQAVVKEMAAKVKKVHIDKFTALCKNLQRRQEVEDEGGDDGAYDNDPLPAPRAPFELTKTPANQSGLVLHNNAWKTPNQIVAESNMLQAERPLPEKFPVSSGIEHQQQENTFGPSNTAADINVFSGTKPTMGLGELALKRLEASQRLQQNPLDLEAQQMLTFVESQASAAIVKPGQYTGRKQLNALTPGDHKTGLQAWVKKDMFKGLAPVLSGFGIKVMKKMGWSEGQPLGKMGKGVTEPIPMSVKIDRAGLSTQQDKSQAIVPASAIKASSSTSDKSAHLVQGKHPVSALQEICAKKHWDPPHYELVTSAGPSHNMNFLYKVVLPCGSFQPAVASTNKKQAKAQAALACLQGIGLVEK</sequence>
<dbReference type="SMART" id="SM00443">
    <property type="entry name" value="G_patch"/>
    <property type="match status" value="1"/>
</dbReference>
<dbReference type="GO" id="GO:0051726">
    <property type="term" value="P:regulation of cell cycle"/>
    <property type="evidence" value="ECO:0007669"/>
    <property type="project" value="InterPro"/>
</dbReference>
<evidence type="ECO:0000256" key="1">
    <source>
        <dbReference type="PROSITE-ProRule" id="PRU00266"/>
    </source>
</evidence>
<comment type="caution">
    <text evidence="5">The sequence shown here is derived from an EMBL/GenBank/DDBJ whole genome shotgun (WGS) entry which is preliminary data.</text>
</comment>
<accession>A0AA35U2D2</accession>
<feature type="region of interest" description="Disordered" evidence="2">
    <location>
        <begin position="56"/>
        <end position="83"/>
    </location>
</feature>
<dbReference type="GO" id="GO:0003723">
    <property type="term" value="F:RNA binding"/>
    <property type="evidence" value="ECO:0007669"/>
    <property type="project" value="UniProtKB-UniRule"/>
</dbReference>
<dbReference type="PANTHER" id="PTHR46528:SF1">
    <property type="entry name" value="PROTEIN SON"/>
    <property type="match status" value="1"/>
</dbReference>
<protein>
    <submittedName>
        <fullName evidence="5">Protein SON</fullName>
    </submittedName>
</protein>
<feature type="domain" description="DRBM" evidence="3">
    <location>
        <begin position="313"/>
        <end position="383"/>
    </location>
</feature>
<dbReference type="EMBL" id="CASHTH010004490">
    <property type="protein sequence ID" value="CAI8058114.1"/>
    <property type="molecule type" value="Genomic_DNA"/>
</dbReference>
<dbReference type="InterPro" id="IPR014720">
    <property type="entry name" value="dsRBD_dom"/>
</dbReference>
<dbReference type="PANTHER" id="PTHR46528">
    <property type="entry name" value="PROTEIN SON"/>
    <property type="match status" value="1"/>
</dbReference>
<evidence type="ECO:0000313" key="6">
    <source>
        <dbReference type="Proteomes" id="UP001174909"/>
    </source>
</evidence>
<feature type="compositionally biased region" description="Acidic residues" evidence="2">
    <location>
        <begin position="60"/>
        <end position="70"/>
    </location>
</feature>
<dbReference type="PROSITE" id="PS50137">
    <property type="entry name" value="DS_RBD"/>
    <property type="match status" value="1"/>
</dbReference>
<evidence type="ECO:0000259" key="4">
    <source>
        <dbReference type="PROSITE" id="PS50174"/>
    </source>
</evidence>